<evidence type="ECO:0000256" key="1">
    <source>
        <dbReference type="SAM" id="Phobius"/>
    </source>
</evidence>
<dbReference type="GeneTree" id="ENSGT00940000161527"/>
<keyword evidence="1" id="KW-0472">Membrane</keyword>
<keyword evidence="3" id="KW-1185">Reference proteome</keyword>
<dbReference type="Proteomes" id="UP000694406">
    <property type="component" value="Unplaced"/>
</dbReference>
<reference evidence="2" key="1">
    <citation type="submission" date="2025-08" db="UniProtKB">
        <authorList>
            <consortium name="Ensembl"/>
        </authorList>
    </citation>
    <scope>IDENTIFICATION</scope>
</reference>
<accession>A0A8C5SEY8</accession>
<organism evidence="2 3">
    <name type="scientific">Laticauda laticaudata</name>
    <name type="common">Blue-ringed sea krait</name>
    <name type="synonym">Blue-lipped sea krait</name>
    <dbReference type="NCBI Taxonomy" id="8630"/>
    <lineage>
        <taxon>Eukaryota</taxon>
        <taxon>Metazoa</taxon>
        <taxon>Chordata</taxon>
        <taxon>Craniata</taxon>
        <taxon>Vertebrata</taxon>
        <taxon>Euteleostomi</taxon>
        <taxon>Lepidosauria</taxon>
        <taxon>Squamata</taxon>
        <taxon>Bifurcata</taxon>
        <taxon>Unidentata</taxon>
        <taxon>Episquamata</taxon>
        <taxon>Toxicofera</taxon>
        <taxon>Serpentes</taxon>
        <taxon>Colubroidea</taxon>
        <taxon>Elapidae</taxon>
        <taxon>Laticaudinae</taxon>
        <taxon>Laticauda</taxon>
    </lineage>
</organism>
<name>A0A8C5SEY8_LATLA</name>
<protein>
    <submittedName>
        <fullName evidence="2">Uncharacterized protein</fullName>
    </submittedName>
</protein>
<sequence length="117" mass="13782">MDLSRVWHLVAVFCLTYVLVKIIQLHLRRQALLKTLNSFAGPPTHWLYGHILEFTPISTVYRKIEEWNYIYPFAFPLWFGRFIACLNITHPDYATPILARTGKRYFITCVINTSLHV</sequence>
<keyword evidence="1" id="KW-1133">Transmembrane helix</keyword>
<feature type="transmembrane region" description="Helical" evidence="1">
    <location>
        <begin position="6"/>
        <end position="27"/>
    </location>
</feature>
<dbReference type="Ensembl" id="ENSLLTT00000016186.1">
    <property type="protein sequence ID" value="ENSLLTP00000015581.1"/>
    <property type="gene ID" value="ENSLLTG00000011942.1"/>
</dbReference>
<evidence type="ECO:0000313" key="2">
    <source>
        <dbReference type="Ensembl" id="ENSLLTP00000015581.1"/>
    </source>
</evidence>
<dbReference type="AlphaFoldDB" id="A0A8C5SEY8"/>
<evidence type="ECO:0000313" key="3">
    <source>
        <dbReference type="Proteomes" id="UP000694406"/>
    </source>
</evidence>
<proteinExistence type="predicted"/>
<reference evidence="2" key="2">
    <citation type="submission" date="2025-09" db="UniProtKB">
        <authorList>
            <consortium name="Ensembl"/>
        </authorList>
    </citation>
    <scope>IDENTIFICATION</scope>
</reference>
<keyword evidence="1" id="KW-0812">Transmembrane</keyword>